<evidence type="ECO:0008006" key="3">
    <source>
        <dbReference type="Google" id="ProtNLM"/>
    </source>
</evidence>
<dbReference type="Proteomes" id="UP000886653">
    <property type="component" value="Unassembled WGS sequence"/>
</dbReference>
<accession>A0A9P6NAE2</accession>
<reference evidence="1" key="1">
    <citation type="submission" date="2013-11" db="EMBL/GenBank/DDBJ databases">
        <title>Genome sequence of the fusiform rust pathogen reveals effectors for host alternation and coevolution with pine.</title>
        <authorList>
            <consortium name="DOE Joint Genome Institute"/>
            <person name="Smith K."/>
            <person name="Pendleton A."/>
            <person name="Kubisiak T."/>
            <person name="Anderson C."/>
            <person name="Salamov A."/>
            <person name="Aerts A."/>
            <person name="Riley R."/>
            <person name="Clum A."/>
            <person name="Lindquist E."/>
            <person name="Ence D."/>
            <person name="Campbell M."/>
            <person name="Kronenberg Z."/>
            <person name="Feau N."/>
            <person name="Dhillon B."/>
            <person name="Hamelin R."/>
            <person name="Burleigh J."/>
            <person name="Smith J."/>
            <person name="Yandell M."/>
            <person name="Nelson C."/>
            <person name="Grigoriev I."/>
            <person name="Davis J."/>
        </authorList>
    </citation>
    <scope>NUCLEOTIDE SEQUENCE</scope>
    <source>
        <strain evidence="1">G11</strain>
    </source>
</reference>
<comment type="caution">
    <text evidence="1">The sequence shown here is derived from an EMBL/GenBank/DDBJ whole genome shotgun (WGS) entry which is preliminary data.</text>
</comment>
<name>A0A9P6NAE2_9BASI</name>
<protein>
    <recommendedName>
        <fullName evidence="3">Reverse transcriptase</fullName>
    </recommendedName>
</protein>
<proteinExistence type="predicted"/>
<dbReference type="InterPro" id="IPR043128">
    <property type="entry name" value="Rev_trsase/Diguanyl_cyclase"/>
</dbReference>
<feature type="non-terminal residue" evidence="1">
    <location>
        <position position="102"/>
    </location>
</feature>
<dbReference type="Gene3D" id="3.30.70.270">
    <property type="match status" value="1"/>
</dbReference>
<dbReference type="InterPro" id="IPR043502">
    <property type="entry name" value="DNA/RNA_pol_sf"/>
</dbReference>
<dbReference type="SUPFAM" id="SSF56672">
    <property type="entry name" value="DNA/RNA polymerases"/>
    <property type="match status" value="1"/>
</dbReference>
<evidence type="ECO:0000313" key="2">
    <source>
        <dbReference type="Proteomes" id="UP000886653"/>
    </source>
</evidence>
<organism evidence="1 2">
    <name type="scientific">Cronartium quercuum f. sp. fusiforme G11</name>
    <dbReference type="NCBI Taxonomy" id="708437"/>
    <lineage>
        <taxon>Eukaryota</taxon>
        <taxon>Fungi</taxon>
        <taxon>Dikarya</taxon>
        <taxon>Basidiomycota</taxon>
        <taxon>Pucciniomycotina</taxon>
        <taxon>Pucciniomycetes</taxon>
        <taxon>Pucciniales</taxon>
        <taxon>Coleosporiaceae</taxon>
        <taxon>Cronartium</taxon>
    </lineage>
</organism>
<gene>
    <name evidence="1" type="ORF">CROQUDRAFT_52980</name>
</gene>
<evidence type="ECO:0000313" key="1">
    <source>
        <dbReference type="EMBL" id="KAG0140614.1"/>
    </source>
</evidence>
<keyword evidence="2" id="KW-1185">Reference proteome</keyword>
<dbReference type="AlphaFoldDB" id="A0A9P6NAE2"/>
<dbReference type="OrthoDB" id="3193212at2759"/>
<dbReference type="EMBL" id="MU167431">
    <property type="protein sequence ID" value="KAG0140614.1"/>
    <property type="molecule type" value="Genomic_DNA"/>
</dbReference>
<sequence>MWILQEEIPQHVGIFIDDGGIKGPTSRYNDEVLEENKGIRRFIWEYAVTLERVLFRIEEAGLTISGKKFAVCVPELEIVGHVVGYYGRTISERKRNKIETWP</sequence>